<dbReference type="AlphaFoldDB" id="A0A5N6ST17"/>
<protein>
    <submittedName>
        <fullName evidence="2">Uncharacterized protein</fullName>
    </submittedName>
</protein>
<gene>
    <name evidence="2" type="ORF">BDV38DRAFT_248797</name>
</gene>
<evidence type="ECO:0000256" key="1">
    <source>
        <dbReference type="SAM" id="Phobius"/>
    </source>
</evidence>
<dbReference type="RefSeq" id="XP_031912994.1">
    <property type="nucleotide sequence ID" value="XM_032054752.1"/>
</dbReference>
<sequence length="57" mass="6377">MPRNSNFEASINQKPFSTLLVLTIVIVPALLHIVGSSERKVELNVWLMANIDSCRPI</sequence>
<evidence type="ECO:0000313" key="3">
    <source>
        <dbReference type="Proteomes" id="UP000325672"/>
    </source>
</evidence>
<keyword evidence="1" id="KW-1133">Transmembrane helix</keyword>
<dbReference type="EMBL" id="ML743581">
    <property type="protein sequence ID" value="KAE8136931.1"/>
    <property type="molecule type" value="Genomic_DNA"/>
</dbReference>
<name>A0A5N6ST17_ASPPS</name>
<dbReference type="GeneID" id="43638962"/>
<keyword evidence="1" id="KW-0812">Transmembrane</keyword>
<accession>A0A5N6ST17</accession>
<keyword evidence="3" id="KW-1185">Reference proteome</keyword>
<reference evidence="2 3" key="1">
    <citation type="submission" date="2019-04" db="EMBL/GenBank/DDBJ databases">
        <title>Friends and foes A comparative genomics study of 23 Aspergillus species from section Flavi.</title>
        <authorList>
            <consortium name="DOE Joint Genome Institute"/>
            <person name="Kjaerbolling I."/>
            <person name="Vesth T."/>
            <person name="Frisvad J.C."/>
            <person name="Nybo J.L."/>
            <person name="Theobald S."/>
            <person name="Kildgaard S."/>
            <person name="Isbrandt T."/>
            <person name="Kuo A."/>
            <person name="Sato A."/>
            <person name="Lyhne E.K."/>
            <person name="Kogle M.E."/>
            <person name="Wiebenga A."/>
            <person name="Kun R.S."/>
            <person name="Lubbers R.J."/>
            <person name="Makela M.R."/>
            <person name="Barry K."/>
            <person name="Chovatia M."/>
            <person name="Clum A."/>
            <person name="Daum C."/>
            <person name="Haridas S."/>
            <person name="He G."/>
            <person name="LaButti K."/>
            <person name="Lipzen A."/>
            <person name="Mondo S."/>
            <person name="Riley R."/>
            <person name="Salamov A."/>
            <person name="Simmons B.A."/>
            <person name="Magnuson J.K."/>
            <person name="Henrissat B."/>
            <person name="Mortensen U.H."/>
            <person name="Larsen T.O."/>
            <person name="Devries R.P."/>
            <person name="Grigoriev I.V."/>
            <person name="Machida M."/>
            <person name="Baker S.E."/>
            <person name="Andersen M.R."/>
        </authorList>
    </citation>
    <scope>NUCLEOTIDE SEQUENCE [LARGE SCALE GENOMIC DNA]</scope>
    <source>
        <strain evidence="2 3">CBS 117625</strain>
    </source>
</reference>
<keyword evidence="1" id="KW-0472">Membrane</keyword>
<proteinExistence type="predicted"/>
<organism evidence="2 3">
    <name type="scientific">Aspergillus pseudotamarii</name>
    <dbReference type="NCBI Taxonomy" id="132259"/>
    <lineage>
        <taxon>Eukaryota</taxon>
        <taxon>Fungi</taxon>
        <taxon>Dikarya</taxon>
        <taxon>Ascomycota</taxon>
        <taxon>Pezizomycotina</taxon>
        <taxon>Eurotiomycetes</taxon>
        <taxon>Eurotiomycetidae</taxon>
        <taxon>Eurotiales</taxon>
        <taxon>Aspergillaceae</taxon>
        <taxon>Aspergillus</taxon>
        <taxon>Aspergillus subgen. Circumdati</taxon>
    </lineage>
</organism>
<feature type="transmembrane region" description="Helical" evidence="1">
    <location>
        <begin position="16"/>
        <end position="34"/>
    </location>
</feature>
<evidence type="ECO:0000313" key="2">
    <source>
        <dbReference type="EMBL" id="KAE8136931.1"/>
    </source>
</evidence>
<dbReference type="Proteomes" id="UP000325672">
    <property type="component" value="Unassembled WGS sequence"/>
</dbReference>